<dbReference type="InterPro" id="IPR020846">
    <property type="entry name" value="MFS_dom"/>
</dbReference>
<feature type="transmembrane region" description="Helical" evidence="8">
    <location>
        <begin position="338"/>
        <end position="355"/>
    </location>
</feature>
<dbReference type="PRINTS" id="PR01036">
    <property type="entry name" value="TCRTETB"/>
</dbReference>
<dbReference type="Gene3D" id="1.20.1250.20">
    <property type="entry name" value="MFS general substrate transporter like domains"/>
    <property type="match status" value="1"/>
</dbReference>
<evidence type="ECO:0000256" key="7">
    <source>
        <dbReference type="ARBA" id="ARBA00023136"/>
    </source>
</evidence>
<feature type="transmembrane region" description="Helical" evidence="8">
    <location>
        <begin position="205"/>
        <end position="225"/>
    </location>
</feature>
<gene>
    <name evidence="10" type="ORF">ACFSTF_07790</name>
</gene>
<name>A0ABW5PQQ6_9BACI</name>
<accession>A0ABW5PQQ6</accession>
<organism evidence="10 11">
    <name type="scientific">Terrilactibacillus laevilacticus</name>
    <dbReference type="NCBI Taxonomy" id="1380157"/>
    <lineage>
        <taxon>Bacteria</taxon>
        <taxon>Bacillati</taxon>
        <taxon>Bacillota</taxon>
        <taxon>Bacilli</taxon>
        <taxon>Bacillales</taxon>
        <taxon>Bacillaceae</taxon>
        <taxon>Terrilactibacillus</taxon>
    </lineage>
</organism>
<keyword evidence="6 8" id="KW-1133">Transmembrane helix</keyword>
<dbReference type="PANTHER" id="PTHR42718:SF9">
    <property type="entry name" value="MAJOR FACILITATOR SUPERFAMILY MULTIDRUG TRANSPORTER MFSC"/>
    <property type="match status" value="1"/>
</dbReference>
<feature type="transmembrane region" description="Helical" evidence="8">
    <location>
        <begin position="310"/>
        <end position="331"/>
    </location>
</feature>
<dbReference type="Pfam" id="PF07690">
    <property type="entry name" value="MFS_1"/>
    <property type="match status" value="1"/>
</dbReference>
<feature type="transmembrane region" description="Helical" evidence="8">
    <location>
        <begin position="172"/>
        <end position="193"/>
    </location>
</feature>
<keyword evidence="4" id="KW-1003">Cell membrane</keyword>
<keyword evidence="5 8" id="KW-0812">Transmembrane</keyword>
<keyword evidence="3" id="KW-0813">Transport</keyword>
<feature type="transmembrane region" description="Helical" evidence="8">
    <location>
        <begin position="367"/>
        <end position="390"/>
    </location>
</feature>
<feature type="domain" description="Major facilitator superfamily (MFS) profile" evidence="9">
    <location>
        <begin position="20"/>
        <end position="469"/>
    </location>
</feature>
<keyword evidence="7 8" id="KW-0472">Membrane</keyword>
<dbReference type="RefSeq" id="WP_181406304.1">
    <property type="nucleotide sequence ID" value="NZ_JBHUMR010000008.1"/>
</dbReference>
<dbReference type="InterPro" id="IPR011701">
    <property type="entry name" value="MFS"/>
</dbReference>
<feature type="transmembrane region" description="Helical" evidence="8">
    <location>
        <begin position="145"/>
        <end position="166"/>
    </location>
</feature>
<evidence type="ECO:0000256" key="5">
    <source>
        <dbReference type="ARBA" id="ARBA00022692"/>
    </source>
</evidence>
<dbReference type="Proteomes" id="UP001597458">
    <property type="component" value="Unassembled WGS sequence"/>
</dbReference>
<feature type="transmembrane region" description="Helical" evidence="8">
    <location>
        <begin position="273"/>
        <end position="298"/>
    </location>
</feature>
<evidence type="ECO:0000259" key="9">
    <source>
        <dbReference type="PROSITE" id="PS50850"/>
    </source>
</evidence>
<dbReference type="Gene3D" id="1.20.1720.10">
    <property type="entry name" value="Multidrug resistance protein D"/>
    <property type="match status" value="1"/>
</dbReference>
<evidence type="ECO:0000256" key="6">
    <source>
        <dbReference type="ARBA" id="ARBA00022989"/>
    </source>
</evidence>
<comment type="caution">
    <text evidence="10">The sequence shown here is derived from an EMBL/GenBank/DDBJ whole genome shotgun (WGS) entry which is preliminary data.</text>
</comment>
<dbReference type="PANTHER" id="PTHR42718">
    <property type="entry name" value="MAJOR FACILITATOR SUPERFAMILY MULTIDRUG TRANSPORTER MFSC"/>
    <property type="match status" value="1"/>
</dbReference>
<evidence type="ECO:0000256" key="8">
    <source>
        <dbReference type="SAM" id="Phobius"/>
    </source>
</evidence>
<evidence type="ECO:0000256" key="2">
    <source>
        <dbReference type="ARBA" id="ARBA00008537"/>
    </source>
</evidence>
<dbReference type="NCBIfam" id="TIGR00711">
    <property type="entry name" value="efflux_EmrB"/>
    <property type="match status" value="1"/>
</dbReference>
<dbReference type="PROSITE" id="PS50850">
    <property type="entry name" value="MFS"/>
    <property type="match status" value="1"/>
</dbReference>
<feature type="transmembrane region" description="Helical" evidence="8">
    <location>
        <begin position="118"/>
        <end position="138"/>
    </location>
</feature>
<feature type="transmembrane region" description="Helical" evidence="8">
    <location>
        <begin position="402"/>
        <end position="423"/>
    </location>
</feature>
<comment type="subcellular location">
    <subcellularLocation>
        <location evidence="1">Cell membrane</location>
        <topology evidence="1">Multi-pass membrane protein</topology>
    </subcellularLocation>
</comment>
<protein>
    <submittedName>
        <fullName evidence="10">DHA2 family efflux MFS transporter permease subunit</fullName>
    </submittedName>
</protein>
<reference evidence="11" key="1">
    <citation type="journal article" date="2019" name="Int. J. Syst. Evol. Microbiol.">
        <title>The Global Catalogue of Microorganisms (GCM) 10K type strain sequencing project: providing services to taxonomists for standard genome sequencing and annotation.</title>
        <authorList>
            <consortium name="The Broad Institute Genomics Platform"/>
            <consortium name="The Broad Institute Genome Sequencing Center for Infectious Disease"/>
            <person name="Wu L."/>
            <person name="Ma J."/>
        </authorList>
    </citation>
    <scope>NUCLEOTIDE SEQUENCE [LARGE SCALE GENOMIC DNA]</scope>
    <source>
        <strain evidence="11">TISTR 2241</strain>
    </source>
</reference>
<feature type="transmembrane region" description="Helical" evidence="8">
    <location>
        <begin position="90"/>
        <end position="112"/>
    </location>
</feature>
<feature type="transmembrane region" description="Helical" evidence="8">
    <location>
        <begin position="231"/>
        <end position="253"/>
    </location>
</feature>
<evidence type="ECO:0000256" key="1">
    <source>
        <dbReference type="ARBA" id="ARBA00004651"/>
    </source>
</evidence>
<comment type="similarity">
    <text evidence="2">Belongs to the major facilitator superfamily. EmrB family.</text>
</comment>
<evidence type="ECO:0000256" key="3">
    <source>
        <dbReference type="ARBA" id="ARBA00022448"/>
    </source>
</evidence>
<feature type="transmembrane region" description="Helical" evidence="8">
    <location>
        <begin position="58"/>
        <end position="78"/>
    </location>
</feature>
<evidence type="ECO:0000313" key="11">
    <source>
        <dbReference type="Proteomes" id="UP001597458"/>
    </source>
</evidence>
<feature type="transmembrane region" description="Helical" evidence="8">
    <location>
        <begin position="443"/>
        <end position="464"/>
    </location>
</feature>
<sequence length="475" mass="51213">MSDNTQVVDKYVTVPNRRPLIIVLIIGNFIALINETVMNVALPNVEKSFAIQTSTAQWLSTGYMLTISILIPISAFLMQRFTTRQLLITALSLFFAGTLLASISPTFLILFVARIVQAAGSGIMLPLVTTIIITITPLAKRGAMLGLMGIVVSFAPALGPVYSGIIVQLFSWRYVFIIILPISALLTVFAAYNIRNVLETRPIKVDLISVILATIGFSGLVIGFSEASKSGWHNAIVLVLLGLGIIGLVSFAIRQRNMKDPLLNLKPFLNKNFLIAILSTVTVMMCMFSAMILLPIFMQNGLNASPLTSGLLLLPGGIVFAVTAYVTGILTDKYGAKPIAGTGSIILVIMVWLLSNISTKTSNYQLMLLYAGFTFGVASILIPMMTLGLNQLSIDLYPHGSAALNAWNQVSGAIGPALFITLMTNKSKTVAVNNSAEALAAGVQYAFSTAIAFAIVTVLFIMFVKQNRTRTKTFQ</sequence>
<dbReference type="SUPFAM" id="SSF103473">
    <property type="entry name" value="MFS general substrate transporter"/>
    <property type="match status" value="1"/>
</dbReference>
<keyword evidence="11" id="KW-1185">Reference proteome</keyword>
<dbReference type="InterPro" id="IPR036259">
    <property type="entry name" value="MFS_trans_sf"/>
</dbReference>
<evidence type="ECO:0000256" key="4">
    <source>
        <dbReference type="ARBA" id="ARBA00022475"/>
    </source>
</evidence>
<dbReference type="InterPro" id="IPR004638">
    <property type="entry name" value="EmrB-like"/>
</dbReference>
<proteinExistence type="inferred from homology"/>
<feature type="transmembrane region" description="Helical" evidence="8">
    <location>
        <begin position="20"/>
        <end position="38"/>
    </location>
</feature>
<dbReference type="EMBL" id="JBHUMR010000008">
    <property type="protein sequence ID" value="MFD2617211.1"/>
    <property type="molecule type" value="Genomic_DNA"/>
</dbReference>
<evidence type="ECO:0000313" key="10">
    <source>
        <dbReference type="EMBL" id="MFD2617211.1"/>
    </source>
</evidence>